<feature type="compositionally biased region" description="Basic and acidic residues" evidence="1">
    <location>
        <begin position="371"/>
        <end position="383"/>
    </location>
</feature>
<gene>
    <name evidence="2" type="ORF">GQ55_4G268100</name>
</gene>
<organism evidence="2 3">
    <name type="scientific">Panicum hallii var. hallii</name>
    <dbReference type="NCBI Taxonomy" id="1504633"/>
    <lineage>
        <taxon>Eukaryota</taxon>
        <taxon>Viridiplantae</taxon>
        <taxon>Streptophyta</taxon>
        <taxon>Embryophyta</taxon>
        <taxon>Tracheophyta</taxon>
        <taxon>Spermatophyta</taxon>
        <taxon>Magnoliopsida</taxon>
        <taxon>Liliopsida</taxon>
        <taxon>Poales</taxon>
        <taxon>Poaceae</taxon>
        <taxon>PACMAD clade</taxon>
        <taxon>Panicoideae</taxon>
        <taxon>Panicodae</taxon>
        <taxon>Paniceae</taxon>
        <taxon>Panicinae</taxon>
        <taxon>Panicum</taxon>
        <taxon>Panicum sect. Panicum</taxon>
    </lineage>
</organism>
<feature type="compositionally biased region" description="Basic residues" evidence="1">
    <location>
        <begin position="213"/>
        <end position="225"/>
    </location>
</feature>
<feature type="compositionally biased region" description="Basic and acidic residues" evidence="1">
    <location>
        <begin position="122"/>
        <end position="139"/>
    </location>
</feature>
<reference evidence="2 3" key="1">
    <citation type="submission" date="2018-04" db="EMBL/GenBank/DDBJ databases">
        <title>WGS assembly of Panicum hallii var. hallii HAL2.</title>
        <authorList>
            <person name="Lovell J."/>
            <person name="Jenkins J."/>
            <person name="Lowry D."/>
            <person name="Mamidi S."/>
            <person name="Sreedasyam A."/>
            <person name="Weng X."/>
            <person name="Barry K."/>
            <person name="Bonette J."/>
            <person name="Campitelli B."/>
            <person name="Daum C."/>
            <person name="Gordon S."/>
            <person name="Gould B."/>
            <person name="Lipzen A."/>
            <person name="MacQueen A."/>
            <person name="Palacio-Mejia J."/>
            <person name="Plott C."/>
            <person name="Shakirov E."/>
            <person name="Shu S."/>
            <person name="Yoshinaga Y."/>
            <person name="Zane M."/>
            <person name="Rokhsar D."/>
            <person name="Grimwood J."/>
            <person name="Schmutz J."/>
            <person name="Juenger T."/>
        </authorList>
    </citation>
    <scope>NUCLEOTIDE SEQUENCE [LARGE SCALE GENOMIC DNA]</scope>
    <source>
        <strain evidence="3">cv. HAL2</strain>
    </source>
</reference>
<dbReference type="EMBL" id="CM009752">
    <property type="protein sequence ID" value="PUZ61335.1"/>
    <property type="molecule type" value="Genomic_DNA"/>
</dbReference>
<feature type="region of interest" description="Disordered" evidence="1">
    <location>
        <begin position="191"/>
        <end position="228"/>
    </location>
</feature>
<protein>
    <submittedName>
        <fullName evidence="2">Uncharacterized protein</fullName>
    </submittedName>
</protein>
<sequence>MRYQLCRALGAAEVVDEHVAMRGAANPALVARCRSGVPGDRLLLVVILGLAVAGRGADPRGRDGSGAAAEAVEADAPLGRGHGAAVRRGGRLLTLGPRRRRGRLHPCRCHGGLRVGRRPPRRGPERDPRRERPRDERRPPVRPPEPRAPGAGAGAGAAFPVPPRRPRAAQALLARRDHLPAHVLRQPQRESLEVAVEARREGVARGVRPRDERRRRRPPRPRPHRAALAPDPLQLHRLLPPRFLLVLGALVGHADDHLIRGLVLRGHLAGAVRLGRRELLTGVEVAPADGAGDVAGEPLPDAVRVEGVAAPGQQPELLVALELAEADRALERGVLAPDPELLGLRVPHRRERREHGGVEPALLLVPLLLPRQREQRGGRDGRPVRGGAPPAPAHVHGEEADEEEGRDERHQEHDHGRAEARRLVLHAEPSSSAAVVLLPRRRLRRGGPGEHQQQSKRGEQRRRRRMVAGRRHLAVAGGPAGCASWTESLACGARRCI</sequence>
<evidence type="ECO:0000313" key="3">
    <source>
        <dbReference type="Proteomes" id="UP000244336"/>
    </source>
</evidence>
<name>A0A2T7E0G8_9POAL</name>
<feature type="region of interest" description="Disordered" evidence="1">
    <location>
        <begin position="95"/>
        <end position="163"/>
    </location>
</feature>
<feature type="compositionally biased region" description="Basic residues" evidence="1">
    <location>
        <begin position="97"/>
        <end position="108"/>
    </location>
</feature>
<accession>A0A2T7E0G8</accession>
<evidence type="ECO:0000256" key="1">
    <source>
        <dbReference type="SAM" id="MobiDB-lite"/>
    </source>
</evidence>
<keyword evidence="3" id="KW-1185">Reference proteome</keyword>
<dbReference type="AlphaFoldDB" id="A0A2T7E0G8"/>
<evidence type="ECO:0000313" key="2">
    <source>
        <dbReference type="EMBL" id="PUZ61335.1"/>
    </source>
</evidence>
<feature type="compositionally biased region" description="Basic and acidic residues" evidence="1">
    <location>
        <begin position="191"/>
        <end position="212"/>
    </location>
</feature>
<feature type="region of interest" description="Disordered" evidence="1">
    <location>
        <begin position="369"/>
        <end position="418"/>
    </location>
</feature>
<feature type="compositionally biased region" description="Basic and acidic residues" evidence="1">
    <location>
        <begin position="406"/>
        <end position="418"/>
    </location>
</feature>
<dbReference type="Gramene" id="PUZ61335">
    <property type="protein sequence ID" value="PUZ61335"/>
    <property type="gene ID" value="GQ55_4G268100"/>
</dbReference>
<proteinExistence type="predicted"/>
<dbReference type="Proteomes" id="UP000244336">
    <property type="component" value="Chromosome 4"/>
</dbReference>
<feature type="region of interest" description="Disordered" evidence="1">
    <location>
        <begin position="434"/>
        <end position="466"/>
    </location>
</feature>